<dbReference type="OrthoDB" id="5638127at2"/>
<reference evidence="2 5" key="1">
    <citation type="submission" date="2018-04" db="EMBL/GenBank/DDBJ databases">
        <title>Whole genome sequence comparison of clinical and drinking water Legionella pneumophila isolates associated with the Flint Water Crisis.</title>
        <authorList>
            <person name="Garner E."/>
            <person name="Brown C."/>
            <person name="Schwake O."/>
            <person name="Coil D."/>
            <person name="Jospin G."/>
            <person name="Eisen J."/>
            <person name="Edwards M."/>
            <person name="Pruden A."/>
        </authorList>
    </citation>
    <scope>NUCLEOTIDE SEQUENCE [LARGE SCALE GENOMIC DNA]</scope>
    <source>
        <strain evidence="2 5">Genessee03</strain>
    </source>
</reference>
<dbReference type="Proteomes" id="UP000306421">
    <property type="component" value="Unassembled WGS sequence"/>
</dbReference>
<keyword evidence="5" id="KW-1185">Reference proteome</keyword>
<dbReference type="EMBL" id="QFGG01000012">
    <property type="protein sequence ID" value="TID40475.1"/>
    <property type="molecule type" value="Genomic_DNA"/>
</dbReference>
<evidence type="ECO:0000313" key="3">
    <source>
        <dbReference type="EMBL" id="RJT44980.1"/>
    </source>
</evidence>
<reference evidence="3 6" key="3">
    <citation type="submission" date="2018-09" db="EMBL/GenBank/DDBJ databases">
        <title>Draft genome sequences of Legionella taurinensis isolated from water samples.</title>
        <authorList>
            <person name="Chakeri A."/>
            <person name="Allerberger F."/>
            <person name="Kundi M."/>
            <person name="Ruppitsch W."/>
            <person name="Schmid D."/>
        </authorList>
    </citation>
    <scope>NUCLEOTIDE SEQUENCE [LARGE SCALE GENOMIC DNA]</scope>
    <source>
        <strain evidence="3 6">4570-18-6</strain>
    </source>
</reference>
<dbReference type="Proteomes" id="UP000251035">
    <property type="component" value="Unassembled WGS sequence"/>
</dbReference>
<dbReference type="InterPro" id="IPR021055">
    <property type="entry name" value="T4BSS_IcmL/DotI"/>
</dbReference>
<gene>
    <name evidence="3" type="ORF">D6J04_11705</name>
    <name evidence="2" type="ORF">DB745_11070</name>
    <name evidence="4" type="ORF">DIZ81_12180</name>
</gene>
<protein>
    <recommendedName>
        <fullName evidence="8">Type IV secretion protein IcmL</fullName>
    </recommendedName>
</protein>
<feature type="chain" id="PRO_5044588216" description="Type IV secretion protein IcmL" evidence="1">
    <location>
        <begin position="40"/>
        <end position="165"/>
    </location>
</feature>
<evidence type="ECO:0000313" key="7">
    <source>
        <dbReference type="Proteomes" id="UP000306421"/>
    </source>
</evidence>
<proteinExistence type="predicted"/>
<organism evidence="3 6">
    <name type="scientific">Legionella taurinensis</name>
    <dbReference type="NCBI Taxonomy" id="70611"/>
    <lineage>
        <taxon>Bacteria</taxon>
        <taxon>Pseudomonadati</taxon>
        <taxon>Pseudomonadota</taxon>
        <taxon>Gammaproteobacteria</taxon>
        <taxon>Legionellales</taxon>
        <taxon>Legionellaceae</taxon>
        <taxon>Legionella</taxon>
    </lineage>
</organism>
<dbReference type="AlphaFoldDB" id="A0A3A5LFR0"/>
<accession>A0A3A5LFR0</accession>
<evidence type="ECO:0000313" key="6">
    <source>
        <dbReference type="Proteomes" id="UP000270757"/>
    </source>
</evidence>
<evidence type="ECO:0008006" key="8">
    <source>
        <dbReference type="Google" id="ProtNLM"/>
    </source>
</evidence>
<evidence type="ECO:0000313" key="4">
    <source>
        <dbReference type="EMBL" id="TID40475.1"/>
    </source>
</evidence>
<reference evidence="4 7" key="2">
    <citation type="submission" date="2018-04" db="EMBL/GenBank/DDBJ databases">
        <title>Whole genome sequence comparison of clinical and drinking water Legionella pneumophila isolates.</title>
        <authorList>
            <person name="Garner E."/>
        </authorList>
    </citation>
    <scope>NUCLEOTIDE SEQUENCE [LARGE SCALE GENOMIC DNA]</scope>
    <source>
        <strain evidence="4 7">WH02</strain>
    </source>
</reference>
<dbReference type="EMBL" id="QCXM01000011">
    <property type="protein sequence ID" value="PUT46420.1"/>
    <property type="molecule type" value="Genomic_DNA"/>
</dbReference>
<keyword evidence="1" id="KW-0732">Signal</keyword>
<comment type="caution">
    <text evidence="3">The sequence shown here is derived from an EMBL/GenBank/DDBJ whole genome shotgun (WGS) entry which is preliminary data.</text>
</comment>
<dbReference type="Proteomes" id="UP000270757">
    <property type="component" value="Unassembled WGS sequence"/>
</dbReference>
<evidence type="ECO:0000313" key="5">
    <source>
        <dbReference type="Proteomes" id="UP000251035"/>
    </source>
</evidence>
<sequence>MINQNCCNRYKETIVKSSLLRNFFLLFLFSLPVFSYADAQDDEVAAWTQTTLLNTFTLDYDSYEEDIAANRINYTQNARDALRGFLGNYLSVIEENQLSLHPQALGNAQIINEGYFSGIHFWRINQAIAIPELSIQIAFSIVVVKVNGDPPYLVQSVSMIKQPYP</sequence>
<evidence type="ECO:0000313" key="2">
    <source>
        <dbReference type="EMBL" id="PUT46420.1"/>
    </source>
</evidence>
<name>A0A3A5LFR0_9GAMM</name>
<dbReference type="Pfam" id="PF11393">
    <property type="entry name" value="T4BSS_DotI_IcmL"/>
    <property type="match status" value="1"/>
</dbReference>
<dbReference type="EMBL" id="QZWB01000013">
    <property type="protein sequence ID" value="RJT44980.1"/>
    <property type="molecule type" value="Genomic_DNA"/>
</dbReference>
<feature type="signal peptide" evidence="1">
    <location>
        <begin position="1"/>
        <end position="39"/>
    </location>
</feature>
<evidence type="ECO:0000256" key="1">
    <source>
        <dbReference type="SAM" id="SignalP"/>
    </source>
</evidence>